<name>A0ACB6RKJ5_9PLEO</name>
<reference evidence="1" key="1">
    <citation type="journal article" date="2020" name="Stud. Mycol.">
        <title>101 Dothideomycetes genomes: a test case for predicting lifestyles and emergence of pathogens.</title>
        <authorList>
            <person name="Haridas S."/>
            <person name="Albert R."/>
            <person name="Binder M."/>
            <person name="Bloem J."/>
            <person name="Labutti K."/>
            <person name="Salamov A."/>
            <person name="Andreopoulos B."/>
            <person name="Baker S."/>
            <person name="Barry K."/>
            <person name="Bills G."/>
            <person name="Bluhm B."/>
            <person name="Cannon C."/>
            <person name="Castanera R."/>
            <person name="Culley D."/>
            <person name="Daum C."/>
            <person name="Ezra D."/>
            <person name="Gonzalez J."/>
            <person name="Henrissat B."/>
            <person name="Kuo A."/>
            <person name="Liang C."/>
            <person name="Lipzen A."/>
            <person name="Lutzoni F."/>
            <person name="Magnuson J."/>
            <person name="Mondo S."/>
            <person name="Nolan M."/>
            <person name="Ohm R."/>
            <person name="Pangilinan J."/>
            <person name="Park H.-J."/>
            <person name="Ramirez L."/>
            <person name="Alfaro M."/>
            <person name="Sun H."/>
            <person name="Tritt A."/>
            <person name="Yoshinaga Y."/>
            <person name="Zwiers L.-H."/>
            <person name="Turgeon B."/>
            <person name="Goodwin S."/>
            <person name="Spatafora J."/>
            <person name="Crous P."/>
            <person name="Grigoriev I."/>
        </authorList>
    </citation>
    <scope>NUCLEOTIDE SEQUENCE</scope>
    <source>
        <strain evidence="1">CBS 525.71</strain>
    </source>
</reference>
<organism evidence="1 2">
    <name type="scientific">Macroventuria anomochaeta</name>
    <dbReference type="NCBI Taxonomy" id="301207"/>
    <lineage>
        <taxon>Eukaryota</taxon>
        <taxon>Fungi</taxon>
        <taxon>Dikarya</taxon>
        <taxon>Ascomycota</taxon>
        <taxon>Pezizomycotina</taxon>
        <taxon>Dothideomycetes</taxon>
        <taxon>Pleosporomycetidae</taxon>
        <taxon>Pleosporales</taxon>
        <taxon>Pleosporineae</taxon>
        <taxon>Didymellaceae</taxon>
        <taxon>Macroventuria</taxon>
    </lineage>
</organism>
<dbReference type="Proteomes" id="UP000799754">
    <property type="component" value="Unassembled WGS sequence"/>
</dbReference>
<evidence type="ECO:0000313" key="1">
    <source>
        <dbReference type="EMBL" id="KAF2621689.1"/>
    </source>
</evidence>
<keyword evidence="2" id="KW-1185">Reference proteome</keyword>
<accession>A0ACB6RKJ5</accession>
<comment type="caution">
    <text evidence="1">The sequence shown here is derived from an EMBL/GenBank/DDBJ whole genome shotgun (WGS) entry which is preliminary data.</text>
</comment>
<gene>
    <name evidence="1" type="ORF">BU25DRAFT_379152</name>
</gene>
<proteinExistence type="predicted"/>
<dbReference type="EMBL" id="MU006752">
    <property type="protein sequence ID" value="KAF2621689.1"/>
    <property type="molecule type" value="Genomic_DNA"/>
</dbReference>
<protein>
    <submittedName>
        <fullName evidence="1">Uncharacterized protein</fullName>
    </submittedName>
</protein>
<sequence>MPDPPDASNPRDFVPQSFDQAASYPPQAYGRYDAPEGNAYGPGGYATPNEAFLQGSPLIYPNQSPQQPQQIAPGAVPSHYSFDPYAQAAWDWSQLANFTQLPTPYEPQGELIQELRDCKNPANDFSNPLLVNPLSPPPRPLPQRPAVSPKMKRKSDALPELQTMLQQSANEQQNHSKRRAVSRASSTTSQSPAPTVLADAQPSPIANVAPIAASASQSSIQGNGEAQRRKNASMGTGPQGREVDVSEPRRIVESSGSGDMLPAGRVFPIQIGSVLFSLSGASLCSDAPSYFSHFFSEQLHSNGGRANDVRTLYIDRDPETFRDIALHLQGYHIVPHDGEHFVKLFADAQFYSLPRLTKQLFKSDIFISIGSTPFRIPRDSFSAPGDSPNYFSLGFAQWFSTPSEVFPGLDRNALLRPPSISPPSVPNKSGETFGELMKMLQGYEVEIRSEAHRANLLRDARYYHLKGLEQRLLPCEISHNLKRGQSEILMRLEDIRQSGISFAPDPTPNASDTDTGPRAGFVSYARPYTDDATAHHILVLETSGSESTTLILPPSSSANLPNLDAQVVFHGDTLRRMTSLSNIITSKMGLPSTQSLGLHAQTAAGLTGQSATRVRVRVDGGCALTLDGEEVEGAVDAAGNLELKHDTEWVWGRGVYTDKEVVWVVRRAQWRVRVEPVGEGEDEKIQVILCATKMEAHTKERCRNAGRAFLGGA</sequence>
<evidence type="ECO:0000313" key="2">
    <source>
        <dbReference type="Proteomes" id="UP000799754"/>
    </source>
</evidence>